<dbReference type="EMBL" id="FQ790327">
    <property type="protein sequence ID" value="CCD50587.1"/>
    <property type="molecule type" value="Genomic_DNA"/>
</dbReference>
<proteinExistence type="predicted"/>
<organism evidence="1 2">
    <name type="scientific">Botryotinia fuckeliana (strain T4)</name>
    <name type="common">Noble rot fungus</name>
    <name type="synonym">Botrytis cinerea</name>
    <dbReference type="NCBI Taxonomy" id="999810"/>
    <lineage>
        <taxon>Eukaryota</taxon>
        <taxon>Fungi</taxon>
        <taxon>Dikarya</taxon>
        <taxon>Ascomycota</taxon>
        <taxon>Pezizomycotina</taxon>
        <taxon>Leotiomycetes</taxon>
        <taxon>Helotiales</taxon>
        <taxon>Sclerotiniaceae</taxon>
        <taxon>Botrytis</taxon>
    </lineage>
</organism>
<reference evidence="2" key="1">
    <citation type="journal article" date="2011" name="PLoS Genet.">
        <title>Genomic analysis of the necrotrophic fungal pathogens Sclerotinia sclerotiorum and Botrytis cinerea.</title>
        <authorList>
            <person name="Amselem J."/>
            <person name="Cuomo C.A."/>
            <person name="van Kan J.A."/>
            <person name="Viaud M."/>
            <person name="Benito E.P."/>
            <person name="Couloux A."/>
            <person name="Coutinho P.M."/>
            <person name="de Vries R.P."/>
            <person name="Dyer P.S."/>
            <person name="Fillinger S."/>
            <person name="Fournier E."/>
            <person name="Gout L."/>
            <person name="Hahn M."/>
            <person name="Kohn L."/>
            <person name="Lapalu N."/>
            <person name="Plummer K.M."/>
            <person name="Pradier J.M."/>
            <person name="Quevillon E."/>
            <person name="Sharon A."/>
            <person name="Simon A."/>
            <person name="ten Have A."/>
            <person name="Tudzynski B."/>
            <person name="Tudzynski P."/>
            <person name="Wincker P."/>
            <person name="Andrew M."/>
            <person name="Anthouard V."/>
            <person name="Beever R.E."/>
            <person name="Beffa R."/>
            <person name="Benoit I."/>
            <person name="Bouzid O."/>
            <person name="Brault B."/>
            <person name="Chen Z."/>
            <person name="Choquer M."/>
            <person name="Collemare J."/>
            <person name="Cotton P."/>
            <person name="Danchin E.G."/>
            <person name="Da Silva C."/>
            <person name="Gautier A."/>
            <person name="Giraud C."/>
            <person name="Giraud T."/>
            <person name="Gonzalez C."/>
            <person name="Grossetete S."/>
            <person name="Guldener U."/>
            <person name="Henrissat B."/>
            <person name="Howlett B.J."/>
            <person name="Kodira C."/>
            <person name="Kretschmer M."/>
            <person name="Lappartient A."/>
            <person name="Leroch M."/>
            <person name="Levis C."/>
            <person name="Mauceli E."/>
            <person name="Neuveglise C."/>
            <person name="Oeser B."/>
            <person name="Pearson M."/>
            <person name="Poulain J."/>
            <person name="Poussereau N."/>
            <person name="Quesneville H."/>
            <person name="Rascle C."/>
            <person name="Schumacher J."/>
            <person name="Segurens B."/>
            <person name="Sexton A."/>
            <person name="Silva E."/>
            <person name="Sirven C."/>
            <person name="Soanes D.M."/>
            <person name="Talbot N.J."/>
            <person name="Templeton M."/>
            <person name="Yandava C."/>
            <person name="Yarden O."/>
            <person name="Zeng Q."/>
            <person name="Rollins J.A."/>
            <person name="Lebrun M.H."/>
            <person name="Dickman M."/>
        </authorList>
    </citation>
    <scope>NUCLEOTIDE SEQUENCE [LARGE SCALE GENOMIC DNA]</scope>
    <source>
        <strain evidence="2">T4</strain>
    </source>
</reference>
<dbReference type="HOGENOM" id="CLU_2687534_0_0_1"/>
<dbReference type="InParanoid" id="G2YFN9"/>
<dbReference type="AlphaFoldDB" id="G2YFN9"/>
<protein>
    <submittedName>
        <fullName evidence="1">Uncharacterized protein</fullName>
    </submittedName>
</protein>
<evidence type="ECO:0000313" key="1">
    <source>
        <dbReference type="EMBL" id="CCD50587.1"/>
    </source>
</evidence>
<name>G2YFN9_BOTF4</name>
<evidence type="ECO:0000313" key="2">
    <source>
        <dbReference type="Proteomes" id="UP000008177"/>
    </source>
</evidence>
<sequence length="74" mass="7673">MDKEVHCQLPTVNSAIEAPLSVGLEPLPQLFSSPIGTDVGSGFDVAVGNADTNTTLARVSTGLDSCWYKPGQAP</sequence>
<accession>G2YFN9</accession>
<gene>
    <name evidence="1" type="ORF">BofuT4_P023960.1</name>
</gene>
<dbReference type="Proteomes" id="UP000008177">
    <property type="component" value="Unplaced contigs"/>
</dbReference>